<dbReference type="EnsemblMetazoa" id="AAEL025942-RA">
    <property type="protein sequence ID" value="AAEL025942-PA"/>
    <property type="gene ID" value="AAEL025942"/>
</dbReference>
<dbReference type="AlphaFoldDB" id="A0A6I8U6H5"/>
<feature type="region of interest" description="Disordered" evidence="1">
    <location>
        <begin position="29"/>
        <end position="62"/>
    </location>
</feature>
<evidence type="ECO:0000313" key="2">
    <source>
        <dbReference type="EnsemblMetazoa" id="AAEL025942-PA"/>
    </source>
</evidence>
<sequence>MQDPIEHSDFTESDEEVQGYIEERLFDADEEEIEMDLGQEGDAVSDAEPDGDPEESVASSKNGESSLFIVSLIVSLRDFKGQTSAGELDTWMVCANSVEEFLHSVWVQSKKHLVRHIITVCDDDGNITYSWNPKKVIDEADFIHFALFYDKQNRRTISVDKLTTTILQNWKTKSTVELLLHRYSLAVNSKSVWKKVEKALIDVVPKNRGGAATTEYAQELANDLRRRHGYIWNGHDIAWSIWANSILASPAHQHEALKEESTPPASCVELLSLRESEQIRRIRREYRIAHNVNDGYHAEVKKIVDALAELKEAHQHQGLMITALERHIENLALRSQIGESFISSAESALDARDNEFSASIASRVQDAEDVDHM</sequence>
<keyword evidence="3" id="KW-1185">Reference proteome</keyword>
<dbReference type="OrthoDB" id="7760149at2759"/>
<name>A0A6I8U6H5_AEDAE</name>
<evidence type="ECO:0000256" key="1">
    <source>
        <dbReference type="SAM" id="MobiDB-lite"/>
    </source>
</evidence>
<protein>
    <submittedName>
        <fullName evidence="2">Uncharacterized protein</fullName>
    </submittedName>
</protein>
<accession>A0A6I8U6H5</accession>
<gene>
    <name evidence="2" type="primary">110678024</name>
</gene>
<evidence type="ECO:0000313" key="3">
    <source>
        <dbReference type="Proteomes" id="UP000008820"/>
    </source>
</evidence>
<reference evidence="2" key="2">
    <citation type="submission" date="2020-05" db="UniProtKB">
        <authorList>
            <consortium name="EnsemblMetazoa"/>
        </authorList>
    </citation>
    <scope>IDENTIFICATION</scope>
    <source>
        <strain evidence="2">LVP_AGWG</strain>
    </source>
</reference>
<proteinExistence type="predicted"/>
<feature type="compositionally biased region" description="Acidic residues" evidence="1">
    <location>
        <begin position="29"/>
        <end position="55"/>
    </location>
</feature>
<organism evidence="2 3">
    <name type="scientific">Aedes aegypti</name>
    <name type="common">Yellowfever mosquito</name>
    <name type="synonym">Culex aegypti</name>
    <dbReference type="NCBI Taxonomy" id="7159"/>
    <lineage>
        <taxon>Eukaryota</taxon>
        <taxon>Metazoa</taxon>
        <taxon>Ecdysozoa</taxon>
        <taxon>Arthropoda</taxon>
        <taxon>Hexapoda</taxon>
        <taxon>Insecta</taxon>
        <taxon>Pterygota</taxon>
        <taxon>Neoptera</taxon>
        <taxon>Endopterygota</taxon>
        <taxon>Diptera</taxon>
        <taxon>Nematocera</taxon>
        <taxon>Culicoidea</taxon>
        <taxon>Culicidae</taxon>
        <taxon>Culicinae</taxon>
        <taxon>Aedini</taxon>
        <taxon>Aedes</taxon>
        <taxon>Stegomyia</taxon>
    </lineage>
</organism>
<dbReference type="Proteomes" id="UP000008820">
    <property type="component" value="Chromosome 3"/>
</dbReference>
<reference evidence="2 3" key="1">
    <citation type="submission" date="2017-06" db="EMBL/GenBank/DDBJ databases">
        <title>Aedes aegypti genome working group (AGWG) sequencing and assembly.</title>
        <authorList>
            <consortium name="Aedes aegypti Genome Working Group (AGWG)"/>
            <person name="Matthews B.J."/>
        </authorList>
    </citation>
    <scope>NUCLEOTIDE SEQUENCE [LARGE SCALE GENOMIC DNA]</scope>
    <source>
        <strain evidence="2 3">LVP_AGWG</strain>
    </source>
</reference>
<dbReference type="InParanoid" id="A0A6I8U6H5"/>